<dbReference type="PANTHER" id="PTHR35010:SF2">
    <property type="entry name" value="BLL4672 PROTEIN"/>
    <property type="match status" value="1"/>
</dbReference>
<dbReference type="PROSITE" id="PS50943">
    <property type="entry name" value="HTH_CROC1"/>
    <property type="match status" value="1"/>
</dbReference>
<dbReference type="PANTHER" id="PTHR35010">
    <property type="entry name" value="BLL4672 PROTEIN-RELATED"/>
    <property type="match status" value="1"/>
</dbReference>
<sequence length="303" mass="33592">MRRPLAENGDGHGEPGRRRTDPVELGDFLRRRREALSPERVGTSHYGRRRTPGLRRDEVAALASMSTNYYERLEQARGPQPSAPVLAAVARALDLTADERDHLYLLAGQTPPVPLLRSPRVDPELVSIMDALVPTTIALLTDDLGGVLRQNRVGVAVFGDFAGRPGRAGNLIWRWFTDERWRDALTPAADQEETARSYVADLRASTSARGRDEPALSLIRDLSAVSAEFAELWDRHEVALLRPTTKTLLHPNGNLDVKCAVVRAREAGQRLLTFQPVPGTGTRSRLLRLGEQRPRGQGRVEVD</sequence>
<dbReference type="GO" id="GO:0003677">
    <property type="term" value="F:DNA binding"/>
    <property type="evidence" value="ECO:0007669"/>
    <property type="project" value="InterPro"/>
</dbReference>
<dbReference type="Pfam" id="PF13560">
    <property type="entry name" value="HTH_31"/>
    <property type="match status" value="1"/>
</dbReference>
<dbReference type="Pfam" id="PF17765">
    <property type="entry name" value="MLTR_LBD"/>
    <property type="match status" value="1"/>
</dbReference>
<comment type="caution">
    <text evidence="3">The sequence shown here is derived from an EMBL/GenBank/DDBJ whole genome shotgun (WGS) entry which is preliminary data.</text>
</comment>
<dbReference type="InterPro" id="IPR001387">
    <property type="entry name" value="Cro/C1-type_HTH"/>
</dbReference>
<dbReference type="SUPFAM" id="SSF47413">
    <property type="entry name" value="lambda repressor-like DNA-binding domains"/>
    <property type="match status" value="1"/>
</dbReference>
<dbReference type="EMBL" id="JANYMP010000027">
    <property type="protein sequence ID" value="MCS7482914.1"/>
    <property type="molecule type" value="Genomic_DNA"/>
</dbReference>
<feature type="region of interest" description="Disordered" evidence="1">
    <location>
        <begin position="1"/>
        <end position="53"/>
    </location>
</feature>
<proteinExistence type="predicted"/>
<organism evidence="3 4">
    <name type="scientific">Umezawaea endophytica</name>
    <dbReference type="NCBI Taxonomy" id="1654476"/>
    <lineage>
        <taxon>Bacteria</taxon>
        <taxon>Bacillati</taxon>
        <taxon>Actinomycetota</taxon>
        <taxon>Actinomycetes</taxon>
        <taxon>Pseudonocardiales</taxon>
        <taxon>Pseudonocardiaceae</taxon>
        <taxon>Umezawaea</taxon>
    </lineage>
</organism>
<keyword evidence="4" id="KW-1185">Reference proteome</keyword>
<gene>
    <name evidence="3" type="ORF">NZH93_39215</name>
</gene>
<dbReference type="Proteomes" id="UP001141259">
    <property type="component" value="Unassembled WGS sequence"/>
</dbReference>
<accession>A0A9X2VUJ6</accession>
<evidence type="ECO:0000259" key="2">
    <source>
        <dbReference type="PROSITE" id="PS50943"/>
    </source>
</evidence>
<dbReference type="AlphaFoldDB" id="A0A9X2VUJ6"/>
<dbReference type="CDD" id="cd00093">
    <property type="entry name" value="HTH_XRE"/>
    <property type="match status" value="1"/>
</dbReference>
<dbReference type="Gene3D" id="3.30.450.180">
    <property type="match status" value="1"/>
</dbReference>
<feature type="domain" description="HTH cro/C1-type" evidence="2">
    <location>
        <begin position="53"/>
        <end position="100"/>
    </location>
</feature>
<evidence type="ECO:0000256" key="1">
    <source>
        <dbReference type="SAM" id="MobiDB-lite"/>
    </source>
</evidence>
<protein>
    <submittedName>
        <fullName evidence="3">Helix-turn-helix transcriptional regulator</fullName>
    </submittedName>
</protein>
<feature type="compositionally biased region" description="Basic and acidic residues" evidence="1">
    <location>
        <begin position="9"/>
        <end position="22"/>
    </location>
</feature>
<dbReference type="InterPro" id="IPR041413">
    <property type="entry name" value="MLTR_LBD"/>
</dbReference>
<evidence type="ECO:0000313" key="3">
    <source>
        <dbReference type="EMBL" id="MCS7482914.1"/>
    </source>
</evidence>
<dbReference type="Gene3D" id="1.10.260.40">
    <property type="entry name" value="lambda repressor-like DNA-binding domains"/>
    <property type="match status" value="1"/>
</dbReference>
<reference evidence="3" key="1">
    <citation type="submission" date="2022-08" db="EMBL/GenBank/DDBJ databases">
        <authorList>
            <person name="Tistechok S."/>
            <person name="Samborskyy M."/>
            <person name="Roman I."/>
        </authorList>
    </citation>
    <scope>NUCLEOTIDE SEQUENCE</scope>
    <source>
        <strain evidence="3">DSM 103496</strain>
    </source>
</reference>
<evidence type="ECO:0000313" key="4">
    <source>
        <dbReference type="Proteomes" id="UP001141259"/>
    </source>
</evidence>
<name>A0A9X2VUJ6_9PSEU</name>
<dbReference type="SMART" id="SM00530">
    <property type="entry name" value="HTH_XRE"/>
    <property type="match status" value="1"/>
</dbReference>
<dbReference type="RefSeq" id="WP_259628379.1">
    <property type="nucleotide sequence ID" value="NZ_JANYMP010000027.1"/>
</dbReference>
<dbReference type="InterPro" id="IPR010982">
    <property type="entry name" value="Lambda_DNA-bd_dom_sf"/>
</dbReference>